<evidence type="ECO:0000313" key="3">
    <source>
        <dbReference type="Proteomes" id="UP001215598"/>
    </source>
</evidence>
<proteinExistence type="predicted"/>
<feature type="transmembrane region" description="Helical" evidence="1">
    <location>
        <begin position="67"/>
        <end position="87"/>
    </location>
</feature>
<dbReference type="AlphaFoldDB" id="A0AAD7NFX3"/>
<organism evidence="2 3">
    <name type="scientific">Mycena metata</name>
    <dbReference type="NCBI Taxonomy" id="1033252"/>
    <lineage>
        <taxon>Eukaryota</taxon>
        <taxon>Fungi</taxon>
        <taxon>Dikarya</taxon>
        <taxon>Basidiomycota</taxon>
        <taxon>Agaricomycotina</taxon>
        <taxon>Agaricomycetes</taxon>
        <taxon>Agaricomycetidae</taxon>
        <taxon>Agaricales</taxon>
        <taxon>Marasmiineae</taxon>
        <taxon>Mycenaceae</taxon>
        <taxon>Mycena</taxon>
    </lineage>
</organism>
<keyword evidence="1" id="KW-0812">Transmembrane</keyword>
<name>A0AAD7NFX3_9AGAR</name>
<keyword evidence="3" id="KW-1185">Reference proteome</keyword>
<evidence type="ECO:0000313" key="2">
    <source>
        <dbReference type="EMBL" id="KAJ7760542.1"/>
    </source>
</evidence>
<reference evidence="2" key="1">
    <citation type="submission" date="2023-03" db="EMBL/GenBank/DDBJ databases">
        <title>Massive genome expansion in bonnet fungi (Mycena s.s.) driven by repeated elements and novel gene families across ecological guilds.</title>
        <authorList>
            <consortium name="Lawrence Berkeley National Laboratory"/>
            <person name="Harder C.B."/>
            <person name="Miyauchi S."/>
            <person name="Viragh M."/>
            <person name="Kuo A."/>
            <person name="Thoen E."/>
            <person name="Andreopoulos B."/>
            <person name="Lu D."/>
            <person name="Skrede I."/>
            <person name="Drula E."/>
            <person name="Henrissat B."/>
            <person name="Morin E."/>
            <person name="Kohler A."/>
            <person name="Barry K."/>
            <person name="LaButti K."/>
            <person name="Morin E."/>
            <person name="Salamov A."/>
            <person name="Lipzen A."/>
            <person name="Mereny Z."/>
            <person name="Hegedus B."/>
            <person name="Baldrian P."/>
            <person name="Stursova M."/>
            <person name="Weitz H."/>
            <person name="Taylor A."/>
            <person name="Grigoriev I.V."/>
            <person name="Nagy L.G."/>
            <person name="Martin F."/>
            <person name="Kauserud H."/>
        </authorList>
    </citation>
    <scope>NUCLEOTIDE SEQUENCE</scope>
    <source>
        <strain evidence="2">CBHHK182m</strain>
    </source>
</reference>
<sequence length="201" mass="22442">MNLSFFRPQMVENTGSAARDYCMLERNILSHFKLALLLSLLSSSVLLKARLVPDPDNKPANLSGTTGIVIACLQFTAALLAIGAGVWEYYCGYRDIRNMHAFLVAVKCASILRLDYPTYRRPGPILQSLVSLLQWCFSLALLYWQNIDRQMSRLVHPVLLASMCLPAISQPFTCAAEQPTVVDSLVNSVHIPPNCDLIEYH</sequence>
<protein>
    <recommendedName>
        <fullName evidence="4">DUF202 domain-containing protein</fullName>
    </recommendedName>
</protein>
<evidence type="ECO:0000256" key="1">
    <source>
        <dbReference type="SAM" id="Phobius"/>
    </source>
</evidence>
<feature type="non-terminal residue" evidence="2">
    <location>
        <position position="201"/>
    </location>
</feature>
<gene>
    <name evidence="2" type="ORF">B0H16DRAFT_1532635</name>
</gene>
<keyword evidence="1" id="KW-0472">Membrane</keyword>
<accession>A0AAD7NFX3</accession>
<dbReference type="Proteomes" id="UP001215598">
    <property type="component" value="Unassembled WGS sequence"/>
</dbReference>
<comment type="caution">
    <text evidence="2">The sequence shown here is derived from an EMBL/GenBank/DDBJ whole genome shotgun (WGS) entry which is preliminary data.</text>
</comment>
<feature type="transmembrane region" description="Helical" evidence="1">
    <location>
        <begin position="28"/>
        <end position="47"/>
    </location>
</feature>
<evidence type="ECO:0008006" key="4">
    <source>
        <dbReference type="Google" id="ProtNLM"/>
    </source>
</evidence>
<dbReference type="EMBL" id="JARKIB010000037">
    <property type="protein sequence ID" value="KAJ7760542.1"/>
    <property type="molecule type" value="Genomic_DNA"/>
</dbReference>
<keyword evidence="1" id="KW-1133">Transmembrane helix</keyword>